<reference evidence="1 2" key="1">
    <citation type="submission" date="2014-03" db="EMBL/GenBank/DDBJ databases">
        <title>Draft Genome Sequences of Four Burkholderia Strains.</title>
        <authorList>
            <person name="Liu X.Y."/>
            <person name="Li C.X."/>
            <person name="Xu J.H."/>
        </authorList>
    </citation>
    <scope>NUCLEOTIDE SEQUENCE [LARGE SCALE GENOMIC DNA]</scope>
    <source>
        <strain evidence="1 2">OP-1</strain>
    </source>
</reference>
<organism evidence="1 2">
    <name type="scientific">Caballeronia zhejiangensis</name>
    <dbReference type="NCBI Taxonomy" id="871203"/>
    <lineage>
        <taxon>Bacteria</taxon>
        <taxon>Pseudomonadati</taxon>
        <taxon>Pseudomonadota</taxon>
        <taxon>Betaproteobacteria</taxon>
        <taxon>Burkholderiales</taxon>
        <taxon>Burkholderiaceae</taxon>
        <taxon>Caballeronia</taxon>
    </lineage>
</organism>
<dbReference type="Proteomes" id="UP000027451">
    <property type="component" value="Unassembled WGS sequence"/>
</dbReference>
<gene>
    <name evidence="1" type="ORF">BG60_31205</name>
</gene>
<keyword evidence="2" id="KW-1185">Reference proteome</keyword>
<accession>A0A656QEC8</accession>
<proteinExistence type="predicted"/>
<dbReference type="AlphaFoldDB" id="A0A656QEC8"/>
<evidence type="ECO:0008006" key="3">
    <source>
        <dbReference type="Google" id="ProtNLM"/>
    </source>
</evidence>
<sequence>MIISKKMMSYTYRAKNGASIMRLEGVYINLERSKERRHSIERQLHDLGCEDWIKRFAAVDGSTRGPFVGVVENSVWACRQSHTEAIADSDDSSALLILEDDVEISRSFSKIANPATLSEFIARHPTCDILFLDCCSFYAQAPFLLSLSEIQMKNRMRGDASEEDRHALSGVSIIDARGIFAYCSACYVVTPKGKQTLRQLFSEEPDPGIAVDILYRDWISSGRVMANLTVPFLATPSFRNVSTIPYEKLDYLPVGEREGLLANAIRRLLFAGDHRLDMTEMAALISDAEGSPEYELGMKLYQSCRAMA</sequence>
<name>A0A656QEC8_9BURK</name>
<dbReference type="EMBL" id="JFHD01000055">
    <property type="protein sequence ID" value="KDR25114.1"/>
    <property type="molecule type" value="Genomic_DNA"/>
</dbReference>
<dbReference type="RefSeq" id="WP_034474239.1">
    <property type="nucleotide sequence ID" value="NZ_JFHD01000055.1"/>
</dbReference>
<protein>
    <recommendedName>
        <fullName evidence="3">Glycosyltransferase</fullName>
    </recommendedName>
</protein>
<evidence type="ECO:0000313" key="1">
    <source>
        <dbReference type="EMBL" id="KDR25114.1"/>
    </source>
</evidence>
<comment type="caution">
    <text evidence="1">The sequence shown here is derived from an EMBL/GenBank/DDBJ whole genome shotgun (WGS) entry which is preliminary data.</text>
</comment>
<evidence type="ECO:0000313" key="2">
    <source>
        <dbReference type="Proteomes" id="UP000027451"/>
    </source>
</evidence>